<organism evidence="1 2">
    <name type="scientific">Parasphingorhabdus litoris</name>
    <dbReference type="NCBI Taxonomy" id="394733"/>
    <lineage>
        <taxon>Bacteria</taxon>
        <taxon>Pseudomonadati</taxon>
        <taxon>Pseudomonadota</taxon>
        <taxon>Alphaproteobacteria</taxon>
        <taxon>Sphingomonadales</taxon>
        <taxon>Sphingomonadaceae</taxon>
        <taxon>Parasphingorhabdus</taxon>
    </lineage>
</organism>
<proteinExistence type="predicted"/>
<protein>
    <submittedName>
        <fullName evidence="1">Uncharacterized protein</fullName>
    </submittedName>
</protein>
<evidence type="ECO:0000313" key="1">
    <source>
        <dbReference type="EMBL" id="GAA0471446.1"/>
    </source>
</evidence>
<reference evidence="2" key="1">
    <citation type="journal article" date="2019" name="Int. J. Syst. Evol. Microbiol.">
        <title>The Global Catalogue of Microorganisms (GCM) 10K type strain sequencing project: providing services to taxonomists for standard genome sequencing and annotation.</title>
        <authorList>
            <consortium name="The Broad Institute Genomics Platform"/>
            <consortium name="The Broad Institute Genome Sequencing Center for Infectious Disease"/>
            <person name="Wu L."/>
            <person name="Ma J."/>
        </authorList>
    </citation>
    <scope>NUCLEOTIDE SEQUENCE [LARGE SCALE GENOMIC DNA]</scope>
    <source>
        <strain evidence="2">JCM 14162</strain>
    </source>
</reference>
<gene>
    <name evidence="1" type="ORF">GCM10009096_10550</name>
</gene>
<dbReference type="EMBL" id="BAAAEM010000002">
    <property type="protein sequence ID" value="GAA0471446.1"/>
    <property type="molecule type" value="Genomic_DNA"/>
</dbReference>
<keyword evidence="2" id="KW-1185">Reference proteome</keyword>
<accession>A0ABP3K5M8</accession>
<evidence type="ECO:0000313" key="2">
    <source>
        <dbReference type="Proteomes" id="UP001500713"/>
    </source>
</evidence>
<sequence length="75" mass="8105">MFHLCCVRENGPLHSVSNLVILIDLFEQVPIRIEGDLNGSMAHPDLHPFGIHALVDPKGSCGMAERVETEAGGRG</sequence>
<name>A0ABP3K5M8_9SPHN</name>
<dbReference type="Proteomes" id="UP001500713">
    <property type="component" value="Unassembled WGS sequence"/>
</dbReference>
<comment type="caution">
    <text evidence="1">The sequence shown here is derived from an EMBL/GenBank/DDBJ whole genome shotgun (WGS) entry which is preliminary data.</text>
</comment>